<dbReference type="Gene3D" id="1.10.10.60">
    <property type="entry name" value="Homeodomain-like"/>
    <property type="match status" value="1"/>
</dbReference>
<dbReference type="InterPro" id="IPR018062">
    <property type="entry name" value="HTH_AraC-typ_CS"/>
</dbReference>
<dbReference type="SMART" id="SM00342">
    <property type="entry name" value="HTH_ARAC"/>
    <property type="match status" value="1"/>
</dbReference>
<keyword evidence="6" id="KW-1185">Reference proteome</keyword>
<evidence type="ECO:0000259" key="4">
    <source>
        <dbReference type="PROSITE" id="PS01124"/>
    </source>
</evidence>
<dbReference type="Pfam" id="PF12833">
    <property type="entry name" value="HTH_18"/>
    <property type="match status" value="1"/>
</dbReference>
<dbReference type="InterPro" id="IPR018060">
    <property type="entry name" value="HTH_AraC"/>
</dbReference>
<dbReference type="InterPro" id="IPR035418">
    <property type="entry name" value="AraC-bd_2"/>
</dbReference>
<dbReference type="PRINTS" id="PR00032">
    <property type="entry name" value="HTHARAC"/>
</dbReference>
<evidence type="ECO:0000313" key="6">
    <source>
        <dbReference type="Proteomes" id="UP001589710"/>
    </source>
</evidence>
<dbReference type="PANTHER" id="PTHR43280:SF31">
    <property type="entry name" value="TRANSCRIPTIONAL REGULATORY PROTEIN"/>
    <property type="match status" value="1"/>
</dbReference>
<dbReference type="PANTHER" id="PTHR43280">
    <property type="entry name" value="ARAC-FAMILY TRANSCRIPTIONAL REGULATOR"/>
    <property type="match status" value="1"/>
</dbReference>
<sequence>MSPYVTFEAAGERLRGLGMLVTEFSTDVVDAPERFALWEETTAQSHMRNRLRSDDQEDFRAKMRVLDLGEVQASALAYSHLEIARPAKLIRQSDPEVYLINYFLGGEGIVSVDGGNTTLRTGDLVVLDSSRPYRGGVGAVPDRWSHVTLQFPRGLLPLPEKTVQHLFAVPINGHSGMGGVFTRWLADLDARANEFTPADIPTLASVTLDLLASALARCLEAEADLTPEARRSALRAQISAFVEQHLADPALTPQAIADAHHISLRHLQQLLAEDDTSPAAWIRHRRLERCRVDLATPRLNNHPIQAIAARWGFIRPSHFSRLFRATYGIPPQDYRNLPPKACANRQQPCAD</sequence>
<dbReference type="InterPro" id="IPR020449">
    <property type="entry name" value="Tscrpt_reg_AraC-type_HTH"/>
</dbReference>
<proteinExistence type="predicted"/>
<evidence type="ECO:0000256" key="1">
    <source>
        <dbReference type="ARBA" id="ARBA00023015"/>
    </source>
</evidence>
<dbReference type="PROSITE" id="PS01124">
    <property type="entry name" value="HTH_ARAC_FAMILY_2"/>
    <property type="match status" value="1"/>
</dbReference>
<comment type="caution">
    <text evidence="5">The sequence shown here is derived from an EMBL/GenBank/DDBJ whole genome shotgun (WGS) entry which is preliminary data.</text>
</comment>
<feature type="domain" description="HTH araC/xylS-type" evidence="4">
    <location>
        <begin position="236"/>
        <end position="337"/>
    </location>
</feature>
<dbReference type="InterPro" id="IPR037923">
    <property type="entry name" value="HTH-like"/>
</dbReference>
<dbReference type="InterPro" id="IPR009057">
    <property type="entry name" value="Homeodomain-like_sf"/>
</dbReference>
<evidence type="ECO:0000313" key="5">
    <source>
        <dbReference type="EMBL" id="MFB9571759.1"/>
    </source>
</evidence>
<dbReference type="SUPFAM" id="SSF46689">
    <property type="entry name" value="Homeodomain-like"/>
    <property type="match status" value="1"/>
</dbReference>
<dbReference type="PROSITE" id="PS00041">
    <property type="entry name" value="HTH_ARAC_FAMILY_1"/>
    <property type="match status" value="1"/>
</dbReference>
<organism evidence="5 6">
    <name type="scientific">Streptomyces yanii</name>
    <dbReference type="NCBI Taxonomy" id="78510"/>
    <lineage>
        <taxon>Bacteria</taxon>
        <taxon>Bacillati</taxon>
        <taxon>Actinomycetota</taxon>
        <taxon>Actinomycetes</taxon>
        <taxon>Kitasatosporales</taxon>
        <taxon>Streptomycetaceae</taxon>
        <taxon>Streptomyces</taxon>
    </lineage>
</organism>
<dbReference type="RefSeq" id="WP_345509986.1">
    <property type="nucleotide sequence ID" value="NZ_BAAAXD010000005.1"/>
</dbReference>
<dbReference type="EMBL" id="JBHMCG010000020">
    <property type="protein sequence ID" value="MFB9571759.1"/>
    <property type="molecule type" value="Genomic_DNA"/>
</dbReference>
<evidence type="ECO:0000256" key="2">
    <source>
        <dbReference type="ARBA" id="ARBA00023125"/>
    </source>
</evidence>
<accession>A0ABV5R1N5</accession>
<dbReference type="Proteomes" id="UP001589710">
    <property type="component" value="Unassembled WGS sequence"/>
</dbReference>
<keyword evidence="3" id="KW-0804">Transcription</keyword>
<protein>
    <submittedName>
        <fullName evidence="5">Helix-turn-helix domain-containing protein</fullName>
    </submittedName>
</protein>
<evidence type="ECO:0000256" key="3">
    <source>
        <dbReference type="ARBA" id="ARBA00023163"/>
    </source>
</evidence>
<gene>
    <name evidence="5" type="ORF">ACFFTL_05195</name>
</gene>
<dbReference type="SUPFAM" id="SSF51215">
    <property type="entry name" value="Regulatory protein AraC"/>
    <property type="match status" value="1"/>
</dbReference>
<keyword evidence="2" id="KW-0238">DNA-binding</keyword>
<reference evidence="5 6" key="1">
    <citation type="submission" date="2024-09" db="EMBL/GenBank/DDBJ databases">
        <authorList>
            <person name="Sun Q."/>
            <person name="Mori K."/>
        </authorList>
    </citation>
    <scope>NUCLEOTIDE SEQUENCE [LARGE SCALE GENOMIC DNA]</scope>
    <source>
        <strain evidence="5 6">JCM 3331</strain>
    </source>
</reference>
<name>A0ABV5R1N5_9ACTN</name>
<dbReference type="Pfam" id="PF14525">
    <property type="entry name" value="AraC_binding_2"/>
    <property type="match status" value="1"/>
</dbReference>
<keyword evidence="1" id="KW-0805">Transcription regulation</keyword>